<dbReference type="CDD" id="cd22341">
    <property type="entry name" value="NucS-like"/>
    <property type="match status" value="1"/>
</dbReference>
<evidence type="ECO:0000313" key="8">
    <source>
        <dbReference type="EMBL" id="MBB5365360.1"/>
    </source>
</evidence>
<sequence>MIRAQLLTPDPGGLTTHLTTHTRTRDGLIQIAGLAEVTYHGRATSTAEIGASLVILKRGGSLQIHAPTSIKPMNWHPRTDERSARVEHGHCLRHASRQSPEELVRVTFLHPHLALDVHEASFTLSDSEKQMQDALVRHPELIEPGLTVLDRELLIDSGGIDLYARDAQGRSVVVEPKRGRATQDGVSQLGRDVATVQKSGVGAVWSILAAPFIMAPALQERRARGLAFRKTGAWPDAPAPTVLPTLFD</sequence>
<dbReference type="InterPro" id="IPR002793">
    <property type="entry name" value="Endonuclease_NucS"/>
</dbReference>
<dbReference type="InterPro" id="IPR048301">
    <property type="entry name" value="NucS_C"/>
</dbReference>
<keyword evidence="4" id="KW-0378">Hydrolase</keyword>
<dbReference type="InterPro" id="IPR048302">
    <property type="entry name" value="NucS_N"/>
</dbReference>
<feature type="domain" description="Endonuclease NucS C-terminal" evidence="6">
    <location>
        <begin position="127"/>
        <end position="230"/>
    </location>
</feature>
<dbReference type="PANTHER" id="PTHR38814">
    <property type="entry name" value="ENDONUCLEASE NUCS"/>
    <property type="match status" value="1"/>
</dbReference>
<organism evidence="8 9">
    <name type="scientific">Deinococcus humi</name>
    <dbReference type="NCBI Taxonomy" id="662880"/>
    <lineage>
        <taxon>Bacteria</taxon>
        <taxon>Thermotogati</taxon>
        <taxon>Deinococcota</taxon>
        <taxon>Deinococci</taxon>
        <taxon>Deinococcales</taxon>
        <taxon>Deinococcaceae</taxon>
        <taxon>Deinococcus</taxon>
    </lineage>
</organism>
<dbReference type="PANTHER" id="PTHR38814:SF1">
    <property type="entry name" value="ENDONUCLEASE NUCS"/>
    <property type="match status" value="1"/>
</dbReference>
<evidence type="ECO:0008006" key="10">
    <source>
        <dbReference type="Google" id="ProtNLM"/>
    </source>
</evidence>
<evidence type="ECO:0000256" key="2">
    <source>
        <dbReference type="ARBA" id="ARBA00022722"/>
    </source>
</evidence>
<dbReference type="Pfam" id="PF01939">
    <property type="entry name" value="NucS_C"/>
    <property type="match status" value="1"/>
</dbReference>
<evidence type="ECO:0000256" key="1">
    <source>
        <dbReference type="ARBA" id="ARBA00022490"/>
    </source>
</evidence>
<feature type="domain" description="Endonuclease NucS N-terminal PH-like" evidence="7">
    <location>
        <begin position="35"/>
        <end position="110"/>
    </location>
</feature>
<evidence type="ECO:0000256" key="5">
    <source>
        <dbReference type="ARBA" id="ARBA00023125"/>
    </source>
</evidence>
<keyword evidence="9" id="KW-1185">Reference proteome</keyword>
<name>A0A7W8JY36_9DEIO</name>
<dbReference type="InterPro" id="IPR011856">
    <property type="entry name" value="tRNA_endonuc-like_dom_sf"/>
</dbReference>
<dbReference type="GO" id="GO:0003677">
    <property type="term" value="F:DNA binding"/>
    <property type="evidence" value="ECO:0007669"/>
    <property type="project" value="UniProtKB-KW"/>
</dbReference>
<keyword evidence="2" id="KW-0540">Nuclease</keyword>
<gene>
    <name evidence="8" type="ORF">HNQ08_004481</name>
</gene>
<dbReference type="RefSeq" id="WP_184136775.1">
    <property type="nucleotide sequence ID" value="NZ_JACHFL010000017.1"/>
</dbReference>
<accession>A0A7W8JY36</accession>
<dbReference type="EMBL" id="JACHFL010000017">
    <property type="protein sequence ID" value="MBB5365360.1"/>
    <property type="molecule type" value="Genomic_DNA"/>
</dbReference>
<evidence type="ECO:0000259" key="7">
    <source>
        <dbReference type="Pfam" id="PF21003"/>
    </source>
</evidence>
<evidence type="ECO:0000256" key="4">
    <source>
        <dbReference type="ARBA" id="ARBA00022801"/>
    </source>
</evidence>
<dbReference type="InterPro" id="IPR049173">
    <property type="entry name" value="NucS_N_sf"/>
</dbReference>
<reference evidence="8 9" key="1">
    <citation type="submission" date="2020-08" db="EMBL/GenBank/DDBJ databases">
        <title>Genomic Encyclopedia of Type Strains, Phase IV (KMG-IV): sequencing the most valuable type-strain genomes for metagenomic binning, comparative biology and taxonomic classification.</title>
        <authorList>
            <person name="Goeker M."/>
        </authorList>
    </citation>
    <scope>NUCLEOTIDE SEQUENCE [LARGE SCALE GENOMIC DNA]</scope>
    <source>
        <strain evidence="8 9">DSM 27939</strain>
    </source>
</reference>
<proteinExistence type="predicted"/>
<evidence type="ECO:0000313" key="9">
    <source>
        <dbReference type="Proteomes" id="UP000552709"/>
    </source>
</evidence>
<dbReference type="Gene3D" id="3.40.1350.10">
    <property type="match status" value="1"/>
</dbReference>
<keyword evidence="3" id="KW-0255">Endonuclease</keyword>
<protein>
    <recommendedName>
        <fullName evidence="10">Endonuclease NucS</fullName>
    </recommendedName>
</protein>
<dbReference type="Pfam" id="PF21003">
    <property type="entry name" value="NucS_N"/>
    <property type="match status" value="1"/>
</dbReference>
<dbReference type="Gene3D" id="2.70.180.20">
    <property type="match status" value="1"/>
</dbReference>
<dbReference type="GO" id="GO:0016787">
    <property type="term" value="F:hydrolase activity"/>
    <property type="evidence" value="ECO:0007669"/>
    <property type="project" value="UniProtKB-KW"/>
</dbReference>
<comment type="caution">
    <text evidence="8">The sequence shown here is derived from an EMBL/GenBank/DDBJ whole genome shotgun (WGS) entry which is preliminary data.</text>
</comment>
<keyword evidence="5" id="KW-0238">DNA-binding</keyword>
<dbReference type="AlphaFoldDB" id="A0A7W8JY36"/>
<dbReference type="GO" id="GO:0004519">
    <property type="term" value="F:endonuclease activity"/>
    <property type="evidence" value="ECO:0007669"/>
    <property type="project" value="UniProtKB-KW"/>
</dbReference>
<evidence type="ECO:0000256" key="3">
    <source>
        <dbReference type="ARBA" id="ARBA00022759"/>
    </source>
</evidence>
<dbReference type="Proteomes" id="UP000552709">
    <property type="component" value="Unassembled WGS sequence"/>
</dbReference>
<evidence type="ECO:0000259" key="6">
    <source>
        <dbReference type="Pfam" id="PF01939"/>
    </source>
</evidence>
<keyword evidence="1" id="KW-0963">Cytoplasm</keyword>